<feature type="transmembrane region" description="Helical" evidence="1">
    <location>
        <begin position="75"/>
        <end position="100"/>
    </location>
</feature>
<dbReference type="PATRIC" id="fig|595434.4.peg.5001"/>
<dbReference type="STRING" id="595434.RISK_005264"/>
<evidence type="ECO:0008006" key="4">
    <source>
        <dbReference type="Google" id="ProtNLM"/>
    </source>
</evidence>
<evidence type="ECO:0000256" key="1">
    <source>
        <dbReference type="SAM" id="Phobius"/>
    </source>
</evidence>
<name>A0A0J1B6H9_RHOIS</name>
<dbReference type="EMBL" id="LECT01000044">
    <property type="protein sequence ID" value="KLU02198.1"/>
    <property type="molecule type" value="Genomic_DNA"/>
</dbReference>
<comment type="caution">
    <text evidence="2">The sequence shown here is derived from an EMBL/GenBank/DDBJ whole genome shotgun (WGS) entry which is preliminary data.</text>
</comment>
<proteinExistence type="predicted"/>
<keyword evidence="1" id="KW-0472">Membrane</keyword>
<keyword evidence="3" id="KW-1185">Reference proteome</keyword>
<keyword evidence="1" id="KW-0812">Transmembrane</keyword>
<protein>
    <recommendedName>
        <fullName evidence="4">Transmembrane protein</fullName>
    </recommendedName>
</protein>
<gene>
    <name evidence="2" type="ORF">RISK_005264</name>
</gene>
<keyword evidence="1" id="KW-1133">Transmembrane helix</keyword>
<accession>A0A0J1B6H9</accession>
<evidence type="ECO:0000313" key="3">
    <source>
        <dbReference type="Proteomes" id="UP000036367"/>
    </source>
</evidence>
<evidence type="ECO:0000313" key="2">
    <source>
        <dbReference type="EMBL" id="KLU02198.1"/>
    </source>
</evidence>
<feature type="transmembrane region" description="Helical" evidence="1">
    <location>
        <begin position="43"/>
        <end position="63"/>
    </location>
</feature>
<sequence length="261" mass="29521">MMRRMVDPGLPTSPALYFDAERGEAYVSTRVVDWRAVERGYQLTRLVLPLMHLGVLFWVWNALPSARGLTGEDVIVWGAIGLFGYMIVSLVTSPLIWYFMPRCFSGLFFSKRLTFLFTSNAIGFRSWFYSNGVRITRRFRGRPTQIKIAIRSDLEAESYSEYVSTTRPGGQPRIWPKCHFRHARKLEFVIVGGSGNTPQLHPSGPHRLRTLPVATLPLTQGESLTVVLNAAISLTQPETDAGRHFLGNIAMDLDLSQMSRR</sequence>
<dbReference type="Proteomes" id="UP000036367">
    <property type="component" value="Unassembled WGS sequence"/>
</dbReference>
<dbReference type="AlphaFoldDB" id="A0A0J1B6H9"/>
<organism evidence="2 3">
    <name type="scientific">Rhodopirellula islandica</name>
    <dbReference type="NCBI Taxonomy" id="595434"/>
    <lineage>
        <taxon>Bacteria</taxon>
        <taxon>Pseudomonadati</taxon>
        <taxon>Planctomycetota</taxon>
        <taxon>Planctomycetia</taxon>
        <taxon>Pirellulales</taxon>
        <taxon>Pirellulaceae</taxon>
        <taxon>Rhodopirellula</taxon>
    </lineage>
</organism>
<reference evidence="2" key="1">
    <citation type="submission" date="2015-05" db="EMBL/GenBank/DDBJ databases">
        <title>Permanent draft genome of Rhodopirellula islandicus K833.</title>
        <authorList>
            <person name="Kizina J."/>
            <person name="Richter M."/>
            <person name="Glockner F.O."/>
            <person name="Harder J."/>
        </authorList>
    </citation>
    <scope>NUCLEOTIDE SEQUENCE [LARGE SCALE GENOMIC DNA]</scope>
    <source>
        <strain evidence="2">K833</strain>
    </source>
</reference>